<feature type="transmembrane region" description="Helical" evidence="2">
    <location>
        <begin position="6"/>
        <end position="24"/>
    </location>
</feature>
<proteinExistence type="predicted"/>
<keyword evidence="4" id="KW-1185">Reference proteome</keyword>
<sequence>MKNLLLKSSGILAIGFLAVIFMGCKDQRKNNDENRETYPPADDTDYHNDAYSNDTLHHDEGMNNSHNSQQNNQSGSQNSGSPDDTTRTNQSSSNKRPNGN</sequence>
<dbReference type="Proteomes" id="UP001242368">
    <property type="component" value="Unassembled WGS sequence"/>
</dbReference>
<gene>
    <name evidence="3" type="ORF">QW060_09570</name>
</gene>
<feature type="compositionally biased region" description="Polar residues" evidence="1">
    <location>
        <begin position="87"/>
        <end position="100"/>
    </location>
</feature>
<evidence type="ECO:0000313" key="4">
    <source>
        <dbReference type="Proteomes" id="UP001242368"/>
    </source>
</evidence>
<keyword evidence="2" id="KW-0472">Membrane</keyword>
<protein>
    <recommendedName>
        <fullName evidence="5">Lipoprotein</fullName>
    </recommendedName>
</protein>
<evidence type="ECO:0000313" key="3">
    <source>
        <dbReference type="EMBL" id="MDN3707378.1"/>
    </source>
</evidence>
<keyword evidence="2" id="KW-1133">Transmembrane helix</keyword>
<feature type="region of interest" description="Disordered" evidence="1">
    <location>
        <begin position="29"/>
        <end position="100"/>
    </location>
</feature>
<name>A0ABT8CUQ7_9FLAO</name>
<comment type="caution">
    <text evidence="3">The sequence shown here is derived from an EMBL/GenBank/DDBJ whole genome shotgun (WGS) entry which is preliminary data.</text>
</comment>
<reference evidence="4" key="1">
    <citation type="journal article" date="2019" name="Int. J. Syst. Evol. Microbiol.">
        <title>The Global Catalogue of Microorganisms (GCM) 10K type strain sequencing project: providing services to taxonomists for standard genome sequencing and annotation.</title>
        <authorList>
            <consortium name="The Broad Institute Genomics Platform"/>
            <consortium name="The Broad Institute Genome Sequencing Center for Infectious Disease"/>
            <person name="Wu L."/>
            <person name="Ma J."/>
        </authorList>
    </citation>
    <scope>NUCLEOTIDE SEQUENCE [LARGE SCALE GENOMIC DNA]</scope>
    <source>
        <strain evidence="4">CECT 7184</strain>
    </source>
</reference>
<evidence type="ECO:0000256" key="1">
    <source>
        <dbReference type="SAM" id="MobiDB-lite"/>
    </source>
</evidence>
<keyword evidence="2" id="KW-0812">Transmembrane</keyword>
<evidence type="ECO:0000256" key="2">
    <source>
        <dbReference type="SAM" id="Phobius"/>
    </source>
</evidence>
<organism evidence="3 4">
    <name type="scientific">Paenimyroides ceti</name>
    <dbReference type="NCBI Taxonomy" id="395087"/>
    <lineage>
        <taxon>Bacteria</taxon>
        <taxon>Pseudomonadati</taxon>
        <taxon>Bacteroidota</taxon>
        <taxon>Flavobacteriia</taxon>
        <taxon>Flavobacteriales</taxon>
        <taxon>Flavobacteriaceae</taxon>
        <taxon>Paenimyroides</taxon>
    </lineage>
</organism>
<dbReference type="EMBL" id="JAUFQU010000001">
    <property type="protein sequence ID" value="MDN3707378.1"/>
    <property type="molecule type" value="Genomic_DNA"/>
</dbReference>
<accession>A0ABT8CUQ7</accession>
<feature type="compositionally biased region" description="Low complexity" evidence="1">
    <location>
        <begin position="63"/>
        <end position="81"/>
    </location>
</feature>
<dbReference type="PROSITE" id="PS51257">
    <property type="entry name" value="PROKAR_LIPOPROTEIN"/>
    <property type="match status" value="1"/>
</dbReference>
<dbReference type="RefSeq" id="WP_290363353.1">
    <property type="nucleotide sequence ID" value="NZ_JAUFQU010000001.1"/>
</dbReference>
<evidence type="ECO:0008006" key="5">
    <source>
        <dbReference type="Google" id="ProtNLM"/>
    </source>
</evidence>